<dbReference type="InterPro" id="IPR011639">
    <property type="entry name" value="MethylTrfase_TaqI-like_dom"/>
</dbReference>
<keyword evidence="3 9" id="KW-0808">Transferase</keyword>
<dbReference type="PROSITE" id="PS00092">
    <property type="entry name" value="N6_MTASE"/>
    <property type="match status" value="1"/>
</dbReference>
<dbReference type="PANTHER" id="PTHR33841">
    <property type="entry name" value="DNA METHYLTRANSFERASE YEEA-RELATED"/>
    <property type="match status" value="1"/>
</dbReference>
<evidence type="ECO:0000256" key="5">
    <source>
        <dbReference type="ARBA" id="ARBA00022747"/>
    </source>
</evidence>
<evidence type="ECO:0000256" key="3">
    <source>
        <dbReference type="ARBA" id="ARBA00022679"/>
    </source>
</evidence>
<dbReference type="GO" id="GO:0032259">
    <property type="term" value="P:methylation"/>
    <property type="evidence" value="ECO:0007669"/>
    <property type="project" value="UniProtKB-KW"/>
</dbReference>
<proteinExistence type="predicted"/>
<dbReference type="GO" id="GO:0003677">
    <property type="term" value="F:DNA binding"/>
    <property type="evidence" value="ECO:0007669"/>
    <property type="project" value="UniProtKB-KW"/>
</dbReference>
<feature type="domain" description="Type II methyltransferase M.TaqI-like" evidence="8">
    <location>
        <begin position="70"/>
        <end position="171"/>
    </location>
</feature>
<accession>A0A0C5JQX6</accession>
<evidence type="ECO:0000256" key="1">
    <source>
        <dbReference type="ARBA" id="ARBA00011900"/>
    </source>
</evidence>
<dbReference type="GO" id="GO:0009307">
    <property type="term" value="P:DNA restriction-modification system"/>
    <property type="evidence" value="ECO:0007669"/>
    <property type="project" value="UniProtKB-KW"/>
</dbReference>
<dbReference type="SUPFAM" id="SSF53335">
    <property type="entry name" value="S-adenosyl-L-methionine-dependent methyltransferases"/>
    <property type="match status" value="1"/>
</dbReference>
<gene>
    <name evidence="9" type="ORF">PG1C_10720</name>
</gene>
<keyword evidence="6" id="KW-0238">DNA-binding</keyword>
<dbReference type="CDD" id="cd02440">
    <property type="entry name" value="AdoMet_MTases"/>
    <property type="match status" value="1"/>
</dbReference>
<dbReference type="Gene3D" id="3.40.50.150">
    <property type="entry name" value="Vaccinia Virus protein VP39"/>
    <property type="match status" value="1"/>
</dbReference>
<organism evidence="9 10">
    <name type="scientific">Rugosibacter aromaticivorans</name>
    <dbReference type="NCBI Taxonomy" id="1565605"/>
    <lineage>
        <taxon>Bacteria</taxon>
        <taxon>Pseudomonadati</taxon>
        <taxon>Pseudomonadota</taxon>
        <taxon>Betaproteobacteria</taxon>
        <taxon>Nitrosomonadales</taxon>
        <taxon>Sterolibacteriaceae</taxon>
        <taxon>Rugosibacter</taxon>
    </lineage>
</organism>
<evidence type="ECO:0000256" key="2">
    <source>
        <dbReference type="ARBA" id="ARBA00022603"/>
    </source>
</evidence>
<dbReference type="EC" id="2.1.1.72" evidence="1"/>
<dbReference type="InterPro" id="IPR029063">
    <property type="entry name" value="SAM-dependent_MTases_sf"/>
</dbReference>
<dbReference type="GO" id="GO:0009007">
    <property type="term" value="F:site-specific DNA-methyltransferase (adenine-specific) activity"/>
    <property type="evidence" value="ECO:0007669"/>
    <property type="project" value="UniProtKB-EC"/>
</dbReference>
<evidence type="ECO:0000259" key="8">
    <source>
        <dbReference type="Pfam" id="PF07669"/>
    </source>
</evidence>
<sequence length="393" mass="44305">MNTPPSRDITTFGQVFTPSSLVERMLSLRKNAGRVLEPACGDGAFSARLPGCVAIELDAVHCPPDALNSDFFAYPEHEQFNTIIGNPPYVTARNITPTTRRYLHSRLLDGHANLYLHFIEKSVRHLATGGEIIFITPRDFLKATGAARLNAWLFEQGTITHFEDLGDARIFSGAAPNCAIWRFEKGDMSHRLHDGRRMVLANGQLMFTRAIYSVPLKRVFFVKVGAVSGADEIFTHAELGNVDFVCSKTAQTGETRRMIFPGADCGAAPMDYLESFKARLLQRRVTTFTEVNWWQWGRRHYVSAAPRIYVNGRTRNAQPFFLHPCTNYDGAVLALFPHRSDLTVQQCQQLADWLNAVDWHELGFVCDGRFIFSQRSLEHALLPEDFAEFAAEF</sequence>
<dbReference type="HOGENOM" id="CLU_052629_0_0_4"/>
<evidence type="ECO:0000313" key="10">
    <source>
        <dbReference type="Proteomes" id="UP000061603"/>
    </source>
</evidence>
<keyword evidence="5" id="KW-0680">Restriction system</keyword>
<protein>
    <recommendedName>
        <fullName evidence="1">site-specific DNA-methyltransferase (adenine-specific)</fullName>
        <ecNumber evidence="1">2.1.1.72</ecNumber>
    </recommendedName>
</protein>
<comment type="catalytic activity">
    <reaction evidence="7">
        <text>a 2'-deoxyadenosine in DNA + S-adenosyl-L-methionine = an N(6)-methyl-2'-deoxyadenosine in DNA + S-adenosyl-L-homocysteine + H(+)</text>
        <dbReference type="Rhea" id="RHEA:15197"/>
        <dbReference type="Rhea" id="RHEA-COMP:12418"/>
        <dbReference type="Rhea" id="RHEA-COMP:12419"/>
        <dbReference type="ChEBI" id="CHEBI:15378"/>
        <dbReference type="ChEBI" id="CHEBI:57856"/>
        <dbReference type="ChEBI" id="CHEBI:59789"/>
        <dbReference type="ChEBI" id="CHEBI:90615"/>
        <dbReference type="ChEBI" id="CHEBI:90616"/>
        <dbReference type="EC" id="2.1.1.72"/>
    </reaction>
</comment>
<dbReference type="EMBL" id="CP010554">
    <property type="protein sequence ID" value="AJP49606.1"/>
    <property type="molecule type" value="Genomic_DNA"/>
</dbReference>
<evidence type="ECO:0000313" key="9">
    <source>
        <dbReference type="EMBL" id="AJP49606.1"/>
    </source>
</evidence>
<name>A0A0C5JQX6_9PROT</name>
<dbReference type="InterPro" id="IPR002052">
    <property type="entry name" value="DNA_methylase_N6_adenine_CS"/>
</dbReference>
<evidence type="ECO:0000256" key="6">
    <source>
        <dbReference type="ARBA" id="ARBA00023125"/>
    </source>
</evidence>
<dbReference type="Proteomes" id="UP000061603">
    <property type="component" value="Chromosome"/>
</dbReference>
<dbReference type="InterPro" id="IPR050953">
    <property type="entry name" value="N4_N6_ade-DNA_methylase"/>
</dbReference>
<dbReference type="PRINTS" id="PR00507">
    <property type="entry name" value="N12N6MTFRASE"/>
</dbReference>
<dbReference type="PANTHER" id="PTHR33841:SF6">
    <property type="entry name" value="TYPE II METHYLTRANSFERASE M.HINDII"/>
    <property type="match status" value="1"/>
</dbReference>
<dbReference type="Pfam" id="PF07669">
    <property type="entry name" value="Eco57I"/>
    <property type="match status" value="1"/>
</dbReference>
<dbReference type="AlphaFoldDB" id="A0A0C5JQX6"/>
<keyword evidence="4" id="KW-0949">S-adenosyl-L-methionine</keyword>
<reference evidence="9 10" key="1">
    <citation type="journal article" date="2015" name="Genome Announc.">
        <title>Complete Genome Sequence of a Novel Bacterium within the Family Rhodocyclaceae That Degrades Polycyclic Aromatic Hydrocarbons.</title>
        <authorList>
            <person name="Singleton D.R."/>
            <person name="Dickey A.N."/>
            <person name="Scholl E.H."/>
            <person name="Wright F.A."/>
            <person name="Aitken M.D."/>
        </authorList>
    </citation>
    <scope>NUCLEOTIDE SEQUENCE [LARGE SCALE GENOMIC DNA]</scope>
    <source>
        <strain evidence="10">PG1-Ca6</strain>
    </source>
</reference>
<evidence type="ECO:0000256" key="7">
    <source>
        <dbReference type="ARBA" id="ARBA00047942"/>
    </source>
</evidence>
<keyword evidence="10" id="KW-1185">Reference proteome</keyword>
<dbReference type="STRING" id="1565605.PG1C_10720"/>
<dbReference type="KEGG" id="rbu:PG1C_10720"/>
<evidence type="ECO:0000256" key="4">
    <source>
        <dbReference type="ARBA" id="ARBA00022691"/>
    </source>
</evidence>
<keyword evidence="2 9" id="KW-0489">Methyltransferase</keyword>
<dbReference type="REBASE" id="106699">
    <property type="entry name" value="M.RarCa6ORF10720P"/>
</dbReference>